<dbReference type="InterPro" id="IPR016055">
    <property type="entry name" value="A-D-PHexomutase_a/b/a-I/II/III"/>
</dbReference>
<dbReference type="GO" id="GO:0008973">
    <property type="term" value="F:phosphopentomutase activity"/>
    <property type="evidence" value="ECO:0007669"/>
    <property type="project" value="TreeGrafter"/>
</dbReference>
<proteinExistence type="predicted"/>
<gene>
    <name evidence="6" type="ORF">QCA50_002695</name>
</gene>
<dbReference type="Proteomes" id="UP001385951">
    <property type="component" value="Unassembled WGS sequence"/>
</dbReference>
<evidence type="ECO:0000256" key="3">
    <source>
        <dbReference type="ARBA" id="ARBA00023235"/>
    </source>
</evidence>
<dbReference type="Pfam" id="PF02880">
    <property type="entry name" value="PGM_PMM_III"/>
    <property type="match status" value="1"/>
</dbReference>
<protein>
    <submittedName>
        <fullName evidence="6">Uncharacterized protein</fullName>
    </submittedName>
</protein>
<keyword evidence="2" id="KW-0460">Magnesium</keyword>
<dbReference type="GO" id="GO:0006166">
    <property type="term" value="P:purine ribonucleoside salvage"/>
    <property type="evidence" value="ECO:0007669"/>
    <property type="project" value="TreeGrafter"/>
</dbReference>
<evidence type="ECO:0000313" key="6">
    <source>
        <dbReference type="EMBL" id="KAK7693129.1"/>
    </source>
</evidence>
<dbReference type="PANTHER" id="PTHR45745">
    <property type="entry name" value="PHOSPHOMANNOMUTASE 45A"/>
    <property type="match status" value="1"/>
</dbReference>
<dbReference type="PANTHER" id="PTHR45745:SF1">
    <property type="entry name" value="PHOSPHOGLUCOMUTASE 2B-RELATED"/>
    <property type="match status" value="1"/>
</dbReference>
<dbReference type="SUPFAM" id="SSF53738">
    <property type="entry name" value="Phosphoglucomutase, first 3 domains"/>
    <property type="match status" value="2"/>
</dbReference>
<dbReference type="InterPro" id="IPR005845">
    <property type="entry name" value="A-D-PHexomutase_a/b/a-II"/>
</dbReference>
<sequence length="358" mass="39392">MHGVSHVFVTRAFDCFSFPPFTPVKQQEQPDPEFPTVKFPNPEEKGALDLAMETASQNAAHYVLAQDPDSDRFSAAERRQDGTWVNFTGDQLGVLFASAVLDGYKASGKPLDKLAMVASTVSSKMLEAMATVEGFHFVECLTGFKFIGNTALDLVRQGFEVPCGYEEAIGYMFGDEIRDKDGVAATMVFAELVARLHSEGKSASSHLQDLYRRYGYFKTSNSYFICNDPPTIDRIFARLRNYDGKASQAQPTYPSTIAGLSVTAVRDLTIGYDSSNPPSYKPKLPLSSGHMVQFRAENPTEGTKISLTIRTSGTEPKMKYYLEGSGKDAKIVETLLPKVVAELGQDWMEASKHNLGVP</sequence>
<feature type="domain" description="Alpha-D-phosphohexomutase alpha/beta/alpha" evidence="5">
    <location>
        <begin position="88"/>
        <end position="214"/>
    </location>
</feature>
<dbReference type="InterPro" id="IPR036900">
    <property type="entry name" value="A-D-PHexomutase_C_sf"/>
</dbReference>
<dbReference type="GO" id="GO:0005634">
    <property type="term" value="C:nucleus"/>
    <property type="evidence" value="ECO:0007669"/>
    <property type="project" value="TreeGrafter"/>
</dbReference>
<accession>A0AAW0GUL0</accession>
<dbReference type="InterPro" id="IPR005846">
    <property type="entry name" value="A-D-PHexomutase_a/b/a-III"/>
</dbReference>
<evidence type="ECO:0000256" key="2">
    <source>
        <dbReference type="ARBA" id="ARBA00022842"/>
    </source>
</evidence>
<evidence type="ECO:0000256" key="1">
    <source>
        <dbReference type="ARBA" id="ARBA00022723"/>
    </source>
</evidence>
<dbReference type="Pfam" id="PF02879">
    <property type="entry name" value="PGM_PMM_II"/>
    <property type="match status" value="1"/>
</dbReference>
<dbReference type="SUPFAM" id="SSF55957">
    <property type="entry name" value="Phosphoglucomutase, C-terminal domain"/>
    <property type="match status" value="1"/>
</dbReference>
<keyword evidence="3" id="KW-0413">Isomerase</keyword>
<dbReference type="GO" id="GO:0005975">
    <property type="term" value="P:carbohydrate metabolic process"/>
    <property type="evidence" value="ECO:0007669"/>
    <property type="project" value="InterPro"/>
</dbReference>
<name>A0AAW0GUL0_9APHY</name>
<dbReference type="AlphaFoldDB" id="A0AAW0GUL0"/>
<evidence type="ECO:0000259" key="4">
    <source>
        <dbReference type="Pfam" id="PF02879"/>
    </source>
</evidence>
<evidence type="ECO:0000313" key="7">
    <source>
        <dbReference type="Proteomes" id="UP001385951"/>
    </source>
</evidence>
<feature type="domain" description="Alpha-D-phosphohexomutase alpha/beta/alpha" evidence="4">
    <location>
        <begin position="1"/>
        <end position="77"/>
    </location>
</feature>
<dbReference type="GO" id="GO:0046872">
    <property type="term" value="F:metal ion binding"/>
    <property type="evidence" value="ECO:0007669"/>
    <property type="project" value="UniProtKB-KW"/>
</dbReference>
<dbReference type="Gene3D" id="3.40.120.10">
    <property type="entry name" value="Alpha-D-Glucose-1,6-Bisphosphate, subunit A, domain 3"/>
    <property type="match status" value="2"/>
</dbReference>
<comment type="caution">
    <text evidence="6">The sequence shown here is derived from an EMBL/GenBank/DDBJ whole genome shotgun (WGS) entry which is preliminary data.</text>
</comment>
<organism evidence="6 7">
    <name type="scientific">Cerrena zonata</name>
    <dbReference type="NCBI Taxonomy" id="2478898"/>
    <lineage>
        <taxon>Eukaryota</taxon>
        <taxon>Fungi</taxon>
        <taxon>Dikarya</taxon>
        <taxon>Basidiomycota</taxon>
        <taxon>Agaricomycotina</taxon>
        <taxon>Agaricomycetes</taxon>
        <taxon>Polyporales</taxon>
        <taxon>Cerrenaceae</taxon>
        <taxon>Cerrena</taxon>
    </lineage>
</organism>
<keyword evidence="7" id="KW-1185">Reference proteome</keyword>
<keyword evidence="1" id="KW-0479">Metal-binding</keyword>
<evidence type="ECO:0000259" key="5">
    <source>
        <dbReference type="Pfam" id="PF02880"/>
    </source>
</evidence>
<reference evidence="6 7" key="1">
    <citation type="submission" date="2022-09" db="EMBL/GenBank/DDBJ databases">
        <authorList>
            <person name="Palmer J.M."/>
        </authorList>
    </citation>
    <scope>NUCLEOTIDE SEQUENCE [LARGE SCALE GENOMIC DNA]</scope>
    <source>
        <strain evidence="6 7">DSM 7382</strain>
    </source>
</reference>
<dbReference type="EMBL" id="JASBNA010000003">
    <property type="protein sequence ID" value="KAK7693129.1"/>
    <property type="molecule type" value="Genomic_DNA"/>
</dbReference>